<sequence length="473" mass="54560">MAGQSTPYKPRMPMHPKKQKRKDAPSSEKHDVGLAEQMDDAREIQAKKRKGKSRNRQESEEYVEASMSTKILKEAHKQQLEIEEERDEMDGSASRRKAFSALSSDLRADSDEDEGEDDVDLLDNTSTFGEFEEISEEEEKIMSMFMAKEAGPQHTLTDLIMELIRKQDVASVPHDDQGKERAIPGVENNVMEVYRGVGKLLSRYSAGKLPKAFKIVPALSNWEEILYLTEPENWSPHGVYQATRLFASNLNARMAQRFYNLVLLPRVREDIRAHKRLHFALYQALKKSVYKPSAFYKGILLPLCQSRTCNLREAVIIGSVIQKVSLPVLHSSVALLKIAEMEYCGTNSYFMKLLLDKKYALPYRVLDSLVGHFVRFIEDDRSLPVIWHQCLLTFVQRYKNEFRVEDKDNLQRVMRQHRHYLVTPEIQRELQHSLLRGQKEDVSMSLASPVSVVTARTEEDIWNLPDVEIMDED</sequence>
<protein>
    <submittedName>
        <fullName evidence="1">Uncharacterized protein</fullName>
    </submittedName>
</protein>
<evidence type="ECO:0000313" key="1">
    <source>
        <dbReference type="EMBL" id="KAJ7549451.1"/>
    </source>
</evidence>
<name>A0ACC2D5A3_DIPCM</name>
<proteinExistence type="predicted"/>
<organism evidence="1 2">
    <name type="scientific">Diphasiastrum complanatum</name>
    <name type="common">Issler's clubmoss</name>
    <name type="synonym">Lycopodium complanatum</name>
    <dbReference type="NCBI Taxonomy" id="34168"/>
    <lineage>
        <taxon>Eukaryota</taxon>
        <taxon>Viridiplantae</taxon>
        <taxon>Streptophyta</taxon>
        <taxon>Embryophyta</taxon>
        <taxon>Tracheophyta</taxon>
        <taxon>Lycopodiopsida</taxon>
        <taxon>Lycopodiales</taxon>
        <taxon>Lycopodiaceae</taxon>
        <taxon>Lycopodioideae</taxon>
        <taxon>Diphasiastrum</taxon>
    </lineage>
</organism>
<gene>
    <name evidence="1" type="ORF">O6H91_07G053600</name>
</gene>
<comment type="caution">
    <text evidence="1">The sequence shown here is derived from an EMBL/GenBank/DDBJ whole genome shotgun (WGS) entry which is preliminary data.</text>
</comment>
<accession>A0ACC2D5A3</accession>
<reference evidence="2" key="1">
    <citation type="journal article" date="2024" name="Proc. Natl. Acad. Sci. U.S.A.">
        <title>Extraordinary preservation of gene collinearity over three hundred million years revealed in homosporous lycophytes.</title>
        <authorList>
            <person name="Li C."/>
            <person name="Wickell D."/>
            <person name="Kuo L.Y."/>
            <person name="Chen X."/>
            <person name="Nie B."/>
            <person name="Liao X."/>
            <person name="Peng D."/>
            <person name="Ji J."/>
            <person name="Jenkins J."/>
            <person name="Williams M."/>
            <person name="Shu S."/>
            <person name="Plott C."/>
            <person name="Barry K."/>
            <person name="Rajasekar S."/>
            <person name="Grimwood J."/>
            <person name="Han X."/>
            <person name="Sun S."/>
            <person name="Hou Z."/>
            <person name="He W."/>
            <person name="Dai G."/>
            <person name="Sun C."/>
            <person name="Schmutz J."/>
            <person name="Leebens-Mack J.H."/>
            <person name="Li F.W."/>
            <person name="Wang L."/>
        </authorList>
    </citation>
    <scope>NUCLEOTIDE SEQUENCE [LARGE SCALE GENOMIC DNA]</scope>
    <source>
        <strain evidence="2">cv. PW_Plant_1</strain>
    </source>
</reference>
<dbReference type="Proteomes" id="UP001162992">
    <property type="component" value="Chromosome 7"/>
</dbReference>
<dbReference type="EMBL" id="CM055098">
    <property type="protein sequence ID" value="KAJ7549451.1"/>
    <property type="molecule type" value="Genomic_DNA"/>
</dbReference>
<evidence type="ECO:0000313" key="2">
    <source>
        <dbReference type="Proteomes" id="UP001162992"/>
    </source>
</evidence>
<keyword evidence="2" id="KW-1185">Reference proteome</keyword>